<dbReference type="PROSITE" id="PS51186">
    <property type="entry name" value="GNAT"/>
    <property type="match status" value="1"/>
</dbReference>
<organism evidence="2 3">
    <name type="scientific">Candidatus Enterococcus testudinis</name>
    <dbReference type="NCBI Taxonomy" id="1834191"/>
    <lineage>
        <taxon>Bacteria</taxon>
        <taxon>Bacillati</taxon>
        <taxon>Bacillota</taxon>
        <taxon>Bacilli</taxon>
        <taxon>Lactobacillales</taxon>
        <taxon>Enterococcaceae</taxon>
        <taxon>Enterococcus</taxon>
    </lineage>
</organism>
<evidence type="ECO:0000313" key="2">
    <source>
        <dbReference type="EMBL" id="OTN77695.1"/>
    </source>
</evidence>
<evidence type="ECO:0000313" key="3">
    <source>
        <dbReference type="Proteomes" id="UP000195043"/>
    </source>
</evidence>
<reference evidence="2 3" key="1">
    <citation type="submission" date="2017-05" db="EMBL/GenBank/DDBJ databases">
        <title>The Genome Sequence of Enterococcus sp. 8G7_MSG3316.</title>
        <authorList>
            <consortium name="The Broad Institute Genomics Platform"/>
            <consortium name="The Broad Institute Genomic Center for Infectious Diseases"/>
            <person name="Earl A."/>
            <person name="Manson A."/>
            <person name="Schwartman J."/>
            <person name="Gilmore M."/>
            <person name="Abouelleil A."/>
            <person name="Cao P."/>
            <person name="Chapman S."/>
            <person name="Cusick C."/>
            <person name="Shea T."/>
            <person name="Young S."/>
            <person name="Neafsey D."/>
            <person name="Nusbaum C."/>
            <person name="Birren B."/>
        </authorList>
    </citation>
    <scope>NUCLEOTIDE SEQUENCE [LARGE SCALE GENOMIC DNA]</scope>
    <source>
        <strain evidence="2 3">8G7_MSG3316</strain>
    </source>
</reference>
<dbReference type="InterPro" id="IPR016181">
    <property type="entry name" value="Acyl_CoA_acyltransferase"/>
</dbReference>
<accession>A0A242A9I3</accession>
<gene>
    <name evidence="2" type="ORF">A5886_002796</name>
</gene>
<dbReference type="PANTHER" id="PTHR43072">
    <property type="entry name" value="N-ACETYLTRANSFERASE"/>
    <property type="match status" value="1"/>
</dbReference>
<feature type="domain" description="N-acetyltransferase" evidence="1">
    <location>
        <begin position="30"/>
        <end position="184"/>
    </location>
</feature>
<evidence type="ECO:0000259" key="1">
    <source>
        <dbReference type="PROSITE" id="PS51186"/>
    </source>
</evidence>
<dbReference type="OrthoDB" id="581534at2"/>
<comment type="caution">
    <text evidence="2">The sequence shown here is derived from an EMBL/GenBank/DDBJ whole genome shotgun (WGS) entry which is preliminary data.</text>
</comment>
<dbReference type="GO" id="GO:0016747">
    <property type="term" value="F:acyltransferase activity, transferring groups other than amino-acyl groups"/>
    <property type="evidence" value="ECO:0007669"/>
    <property type="project" value="InterPro"/>
</dbReference>
<dbReference type="EMBL" id="NGKU01000001">
    <property type="protein sequence ID" value="OTN77695.1"/>
    <property type="molecule type" value="Genomic_DNA"/>
</dbReference>
<dbReference type="PANTHER" id="PTHR43072:SF60">
    <property type="entry name" value="L-2,4-DIAMINOBUTYRIC ACID ACETYLTRANSFERASE"/>
    <property type="match status" value="1"/>
</dbReference>
<dbReference type="Gene3D" id="3.40.630.30">
    <property type="match status" value="1"/>
</dbReference>
<dbReference type="InterPro" id="IPR000182">
    <property type="entry name" value="GNAT_dom"/>
</dbReference>
<name>A0A242A9I3_9ENTE</name>
<dbReference type="Pfam" id="PF00583">
    <property type="entry name" value="Acetyltransf_1"/>
    <property type="match status" value="1"/>
</dbReference>
<dbReference type="RefSeq" id="WP_086275691.1">
    <property type="nucleotide sequence ID" value="NZ_NGKU01000001.1"/>
</dbReference>
<dbReference type="AlphaFoldDB" id="A0A242A9I3"/>
<keyword evidence="3" id="KW-1185">Reference proteome</keyword>
<proteinExistence type="predicted"/>
<dbReference type="Proteomes" id="UP000195043">
    <property type="component" value="Unassembled WGS sequence"/>
</dbReference>
<sequence>MLDKTIPYAELWMARPTKDLVEMKSVPHQIAMRTYQPGDAEKWAALETAVGEFEHETKALQYFEETFIPEAEALPQRMFFALDQQGAVIGTATAWWKKDKHGHRVPIVHWVAVHPRGQRQGIARQLLYQVLAVCQQADAPMIYLHTQTWSHGAIALYQELGFEIIETDSDGQINPDYPKAVAILNQLAD</sequence>
<dbReference type="CDD" id="cd04301">
    <property type="entry name" value="NAT_SF"/>
    <property type="match status" value="1"/>
</dbReference>
<protein>
    <recommendedName>
        <fullName evidence="1">N-acetyltransferase domain-containing protein</fullName>
    </recommendedName>
</protein>
<dbReference type="STRING" id="1834191.A5886_002796"/>
<dbReference type="SUPFAM" id="SSF55729">
    <property type="entry name" value="Acyl-CoA N-acyltransferases (Nat)"/>
    <property type="match status" value="1"/>
</dbReference>